<feature type="transmembrane region" description="Helical" evidence="1">
    <location>
        <begin position="133"/>
        <end position="154"/>
    </location>
</feature>
<accession>A0A516H0H0</accession>
<evidence type="ECO:0008006" key="4">
    <source>
        <dbReference type="Google" id="ProtNLM"/>
    </source>
</evidence>
<keyword evidence="1" id="KW-0472">Membrane</keyword>
<feature type="transmembrane region" description="Helical" evidence="1">
    <location>
        <begin position="71"/>
        <end position="92"/>
    </location>
</feature>
<sequence length="191" mass="20743">MALPSSAEIRSAVKGLGLLLRGDERALLCHDLSLDGFWRSFWLPLALLVVYAVVMRPTADELAAFDGEHTVYTLVQALKFLLGWAAYFALIAGISRIFGLGERFGIFIILYNWAQAITTAATLPILAGVSWGLLPPSVLAGWSTALLLAWLYIVVRVARHGLGATWSLALAISALDLLTSLAMHRLVDLLL</sequence>
<dbReference type="KEGG" id="fer:FNB15_08345"/>
<proteinExistence type="predicted"/>
<feature type="transmembrane region" description="Helical" evidence="1">
    <location>
        <begin position="41"/>
        <end position="59"/>
    </location>
</feature>
<dbReference type="AlphaFoldDB" id="A0A516H0H0"/>
<name>A0A516H0H0_9PROT</name>
<protein>
    <recommendedName>
        <fullName evidence="4">Yip1 domain-containing protein</fullName>
    </recommendedName>
</protein>
<evidence type="ECO:0000256" key="1">
    <source>
        <dbReference type="SAM" id="Phobius"/>
    </source>
</evidence>
<evidence type="ECO:0000313" key="3">
    <source>
        <dbReference type="Proteomes" id="UP000317496"/>
    </source>
</evidence>
<dbReference type="RefSeq" id="WP_144068259.1">
    <property type="nucleotide sequence ID" value="NZ_CP041636.1"/>
</dbReference>
<gene>
    <name evidence="2" type="ORF">FNB15_08345</name>
</gene>
<organism evidence="2 3">
    <name type="scientific">Ferrovibrio terrae</name>
    <dbReference type="NCBI Taxonomy" id="2594003"/>
    <lineage>
        <taxon>Bacteria</taxon>
        <taxon>Pseudomonadati</taxon>
        <taxon>Pseudomonadota</taxon>
        <taxon>Alphaproteobacteria</taxon>
        <taxon>Rhodospirillales</taxon>
        <taxon>Rhodospirillaceae</taxon>
        <taxon>Ferrovibrio</taxon>
    </lineage>
</organism>
<evidence type="ECO:0000313" key="2">
    <source>
        <dbReference type="EMBL" id="QDO97278.1"/>
    </source>
</evidence>
<feature type="transmembrane region" description="Helical" evidence="1">
    <location>
        <begin position="104"/>
        <end position="127"/>
    </location>
</feature>
<keyword evidence="1" id="KW-0812">Transmembrane</keyword>
<keyword evidence="3" id="KW-1185">Reference proteome</keyword>
<keyword evidence="1" id="KW-1133">Transmembrane helix</keyword>
<dbReference type="Proteomes" id="UP000317496">
    <property type="component" value="Chromosome"/>
</dbReference>
<feature type="transmembrane region" description="Helical" evidence="1">
    <location>
        <begin position="166"/>
        <end position="187"/>
    </location>
</feature>
<dbReference type="OrthoDB" id="8443450at2"/>
<dbReference type="EMBL" id="CP041636">
    <property type="protein sequence ID" value="QDO97278.1"/>
    <property type="molecule type" value="Genomic_DNA"/>
</dbReference>
<reference evidence="2 3" key="1">
    <citation type="submission" date="2019-07" db="EMBL/GenBank/DDBJ databases">
        <title>Genome sequencing for Ferrovibrio sp. K5.</title>
        <authorList>
            <person name="Park S.-J."/>
        </authorList>
    </citation>
    <scope>NUCLEOTIDE SEQUENCE [LARGE SCALE GENOMIC DNA]</scope>
    <source>
        <strain evidence="2 3">K5</strain>
    </source>
</reference>